<dbReference type="EMBL" id="MUMY01000001">
    <property type="protein sequence ID" value="ONM50537.1"/>
    <property type="molecule type" value="Genomic_DNA"/>
</dbReference>
<evidence type="ECO:0008006" key="3">
    <source>
        <dbReference type="Google" id="ProtNLM"/>
    </source>
</evidence>
<dbReference type="STRING" id="1538463.B0T36_01085"/>
<accession>A0A1V2TLY3</accession>
<evidence type="ECO:0000313" key="2">
    <source>
        <dbReference type="Proteomes" id="UP000188836"/>
    </source>
</evidence>
<sequence length="104" mass="11653">MVDDRMLYTNAVHQRLISEMDGYYKDLNGFKDALVAARDKLIRVAWEDNDAGEAFKTRMDLLIGADGNGGELGDTHTHLEKLRDAIDVAFNNAKAADMKVYNAF</sequence>
<reference evidence="1 2" key="1">
    <citation type="journal article" date="2016" name="Antonie Van Leeuwenhoek">
        <title>Nocardia donostiensis sp. nov., isolated from human respiratory specimens.</title>
        <authorList>
            <person name="Ercibengoa M."/>
            <person name="Bell M."/>
            <person name="Marimon J.M."/>
            <person name="Humrighouse B."/>
            <person name="Klenk H.P."/>
            <person name="Potter G."/>
            <person name="Perez-Trallero E."/>
        </authorList>
    </citation>
    <scope>NUCLEOTIDE SEQUENCE [LARGE SCALE GENOMIC DNA]</scope>
    <source>
        <strain evidence="1 2">X1655</strain>
    </source>
</reference>
<organism evidence="1 2">
    <name type="scientific">Nocardia donostiensis</name>
    <dbReference type="NCBI Taxonomy" id="1538463"/>
    <lineage>
        <taxon>Bacteria</taxon>
        <taxon>Bacillati</taxon>
        <taxon>Actinomycetota</taxon>
        <taxon>Actinomycetes</taxon>
        <taxon>Mycobacteriales</taxon>
        <taxon>Nocardiaceae</taxon>
        <taxon>Nocardia</taxon>
    </lineage>
</organism>
<comment type="caution">
    <text evidence="1">The sequence shown here is derived from an EMBL/GenBank/DDBJ whole genome shotgun (WGS) entry which is preliminary data.</text>
</comment>
<dbReference type="OrthoDB" id="4554252at2"/>
<dbReference type="Proteomes" id="UP000188836">
    <property type="component" value="Unassembled WGS sequence"/>
</dbReference>
<protein>
    <recommendedName>
        <fullName evidence="3">WXG100 family type VII secretion target</fullName>
    </recommendedName>
</protein>
<gene>
    <name evidence="1" type="ORF">B0T46_01080</name>
</gene>
<proteinExistence type="predicted"/>
<dbReference type="RefSeq" id="WP_077114454.1">
    <property type="nucleotide sequence ID" value="NZ_LOKT01000001.1"/>
</dbReference>
<evidence type="ECO:0000313" key="1">
    <source>
        <dbReference type="EMBL" id="ONM50537.1"/>
    </source>
</evidence>
<dbReference type="AlphaFoldDB" id="A0A1V2TLY3"/>
<name>A0A1V2TLY3_9NOCA</name>
<keyword evidence="2" id="KW-1185">Reference proteome</keyword>